<proteinExistence type="predicted"/>
<organism evidence="2 3">
    <name type="scientific">Scylla paramamosain</name>
    <name type="common">Mud crab</name>
    <dbReference type="NCBI Taxonomy" id="85552"/>
    <lineage>
        <taxon>Eukaryota</taxon>
        <taxon>Metazoa</taxon>
        <taxon>Ecdysozoa</taxon>
        <taxon>Arthropoda</taxon>
        <taxon>Crustacea</taxon>
        <taxon>Multicrustacea</taxon>
        <taxon>Malacostraca</taxon>
        <taxon>Eumalacostraca</taxon>
        <taxon>Eucarida</taxon>
        <taxon>Decapoda</taxon>
        <taxon>Pleocyemata</taxon>
        <taxon>Brachyura</taxon>
        <taxon>Eubrachyura</taxon>
        <taxon>Portunoidea</taxon>
        <taxon>Portunidae</taxon>
        <taxon>Portuninae</taxon>
        <taxon>Scylla</taxon>
    </lineage>
</organism>
<dbReference type="Proteomes" id="UP001487740">
    <property type="component" value="Unassembled WGS sequence"/>
</dbReference>
<keyword evidence="3" id="KW-1185">Reference proteome</keyword>
<keyword evidence="1" id="KW-1133">Transmembrane helix</keyword>
<gene>
    <name evidence="2" type="ORF">O3P69_009260</name>
</gene>
<protein>
    <submittedName>
        <fullName evidence="2">Uncharacterized protein</fullName>
    </submittedName>
</protein>
<keyword evidence="1" id="KW-0812">Transmembrane</keyword>
<evidence type="ECO:0000256" key="1">
    <source>
        <dbReference type="SAM" id="Phobius"/>
    </source>
</evidence>
<reference evidence="2 3" key="1">
    <citation type="submission" date="2023-03" db="EMBL/GenBank/DDBJ databases">
        <title>High-quality genome of Scylla paramamosain provides insights in environmental adaptation.</title>
        <authorList>
            <person name="Zhang L."/>
        </authorList>
    </citation>
    <scope>NUCLEOTIDE SEQUENCE [LARGE SCALE GENOMIC DNA]</scope>
    <source>
        <strain evidence="2">LZ_2023a</strain>
        <tissue evidence="2">Muscle</tissue>
    </source>
</reference>
<dbReference type="EMBL" id="JARAKH010000035">
    <property type="protein sequence ID" value="KAK8384346.1"/>
    <property type="molecule type" value="Genomic_DNA"/>
</dbReference>
<sequence length="166" mass="18497">MYLTQDRKRFKRQTIKAAPFSILAGSVDIDIHYATSASPRIWTYVSALLQPHHLDDWHSLHLPSALAAATPPLTRALYQKATYYPLPQKSRLVRLQSTMSRISRVNVALVAVLILVVVTMMVEGQLAGNCKPGPLRRRGVCIPTRKGVATLPERCSQCKESAVLQH</sequence>
<evidence type="ECO:0000313" key="2">
    <source>
        <dbReference type="EMBL" id="KAK8384346.1"/>
    </source>
</evidence>
<comment type="caution">
    <text evidence="2">The sequence shown here is derived from an EMBL/GenBank/DDBJ whole genome shotgun (WGS) entry which is preliminary data.</text>
</comment>
<name>A0AAW0TAH0_SCYPA</name>
<dbReference type="AlphaFoldDB" id="A0AAW0TAH0"/>
<evidence type="ECO:0000313" key="3">
    <source>
        <dbReference type="Proteomes" id="UP001487740"/>
    </source>
</evidence>
<keyword evidence="1" id="KW-0472">Membrane</keyword>
<accession>A0AAW0TAH0</accession>
<feature type="transmembrane region" description="Helical" evidence="1">
    <location>
        <begin position="105"/>
        <end position="122"/>
    </location>
</feature>